<dbReference type="NCBIfam" id="TIGR00696">
    <property type="entry name" value="wecG_tagA_cpsF"/>
    <property type="match status" value="1"/>
</dbReference>
<dbReference type="GO" id="GO:0019350">
    <property type="term" value="P:teichoic acid biosynthetic process"/>
    <property type="evidence" value="ECO:0007669"/>
    <property type="project" value="UniProtKB-UniRule"/>
</dbReference>
<comment type="function">
    <text evidence="5">Catalyzes the conversion of GlcNAc-PP-undecaprenol into ManNAc-GlcNAc-PP-undecaprenol, the first committed lipid intermediate in the de novo synthesis of teichoic acid.</text>
</comment>
<dbReference type="InterPro" id="IPR034714">
    <property type="entry name" value="TagA_TarA"/>
</dbReference>
<comment type="similarity">
    <text evidence="5">Belongs to the glycosyltransferase 26 family. TagA/TarA subfamily.</text>
</comment>
<comment type="caution">
    <text evidence="6">The sequence shown here is derived from an EMBL/GenBank/DDBJ whole genome shotgun (WGS) entry which is preliminary data.</text>
</comment>
<name>A0A0C2W181_9BACL</name>
<dbReference type="EMBL" id="JXRP01000009">
    <property type="protein sequence ID" value="KIL49893.1"/>
    <property type="molecule type" value="Genomic_DNA"/>
</dbReference>
<dbReference type="GO" id="GO:0047244">
    <property type="term" value="F:N-acetylglucosaminyldiphosphoundecaprenol N-acetyl-beta-D-mannosaminyltransferase activity"/>
    <property type="evidence" value="ECO:0007669"/>
    <property type="project" value="UniProtKB-UniRule"/>
</dbReference>
<keyword evidence="2 5" id="KW-0808">Transferase</keyword>
<evidence type="ECO:0000256" key="4">
    <source>
        <dbReference type="ARBA" id="ARBA00023316"/>
    </source>
</evidence>
<accession>A0A0C2W181</accession>
<gene>
    <name evidence="6" type="ORF">KP78_13610</name>
</gene>
<dbReference type="STRING" id="889306.KP78_13610"/>
<keyword evidence="3 5" id="KW-0777">Teichoic acid biosynthesis</keyword>
<keyword evidence="4 5" id="KW-0961">Cell wall biogenesis/degradation</keyword>
<evidence type="ECO:0000313" key="6">
    <source>
        <dbReference type="EMBL" id="KIL49893.1"/>
    </source>
</evidence>
<dbReference type="UniPathway" id="UPA00632"/>
<dbReference type="InterPro" id="IPR004629">
    <property type="entry name" value="WecG_TagA_CpsF"/>
</dbReference>
<keyword evidence="1 5" id="KW-0328">Glycosyltransferase</keyword>
<evidence type="ECO:0000256" key="2">
    <source>
        <dbReference type="ARBA" id="ARBA00022679"/>
    </source>
</evidence>
<organism evidence="6 7">
    <name type="scientific">Jeotgalibacillus soli</name>
    <dbReference type="NCBI Taxonomy" id="889306"/>
    <lineage>
        <taxon>Bacteria</taxon>
        <taxon>Bacillati</taxon>
        <taxon>Bacillota</taxon>
        <taxon>Bacilli</taxon>
        <taxon>Bacillales</taxon>
        <taxon>Caryophanaceae</taxon>
        <taxon>Jeotgalibacillus</taxon>
    </lineage>
</organism>
<dbReference type="Proteomes" id="UP000031938">
    <property type="component" value="Unassembled WGS sequence"/>
</dbReference>
<dbReference type="EC" id="2.4.1.187" evidence="5"/>
<dbReference type="PANTHER" id="PTHR34136:SF1">
    <property type="entry name" value="UDP-N-ACETYL-D-MANNOSAMINURONIC ACID TRANSFERASE"/>
    <property type="match status" value="1"/>
</dbReference>
<comment type="catalytic activity">
    <reaction evidence="5">
        <text>UDP-N-acetyl-alpha-D-mannosamine + N-acetyl-alpha-D-glucosaminyl-di-trans,octa-cis-undecaprenyl diphosphate = N-acetyl-beta-D-mannosaminyl-(1-&gt;4)-N-acetyl-alpha-D-glucosaminyl di-trans,octa-cis-undecaprenyl diphosphate + UDP + H(+)</text>
        <dbReference type="Rhea" id="RHEA:16053"/>
        <dbReference type="ChEBI" id="CHEBI:15378"/>
        <dbReference type="ChEBI" id="CHEBI:58223"/>
        <dbReference type="ChEBI" id="CHEBI:62959"/>
        <dbReference type="ChEBI" id="CHEBI:68623"/>
        <dbReference type="ChEBI" id="CHEBI:132210"/>
        <dbReference type="EC" id="2.4.1.187"/>
    </reaction>
</comment>
<sequence>MNLKEEILGVNVTALPIETLLEDIDRRIENKDKGRIVAINPEKIMMAQKDPELSKLLNDSAYQIPDGVGVSIASKLLGGSIRWRITGVGMMENLLQRASEKQYRVFFYGAKEETVVKAIGKIKQLHPEIQVAGYLNGYEKDDSVIIDRINEANADIVFVALGSPRQELFIERNMDKLSPAIYQGVGGSFDVFSGNVKRAPIFFRKLGLEWLYRLISQPSRLKRQLALPRFLLLILKQKKRNA</sequence>
<dbReference type="OrthoDB" id="9771846at2"/>
<evidence type="ECO:0000256" key="5">
    <source>
        <dbReference type="HAMAP-Rule" id="MF_02070"/>
    </source>
</evidence>
<dbReference type="PANTHER" id="PTHR34136">
    <property type="match status" value="1"/>
</dbReference>
<evidence type="ECO:0000256" key="3">
    <source>
        <dbReference type="ARBA" id="ARBA00022944"/>
    </source>
</evidence>
<protein>
    <recommendedName>
        <fullName evidence="5">N-acetylglucosaminyldiphosphoundecaprenol N-acetyl-beta-D-mannosaminyltransferase</fullName>
        <ecNumber evidence="5">2.4.1.187</ecNumber>
    </recommendedName>
    <alternativeName>
        <fullName evidence="5">N-acetylmannosaminyltransferase</fullName>
    </alternativeName>
    <alternativeName>
        <fullName evidence="5">UDP-N-acetylmannosamine transferase</fullName>
    </alternativeName>
    <alternativeName>
        <fullName evidence="5">UDP-N-acetylmannosamine:N-acetylglucosaminyl pyrophosphorylundecaprenol N-acetylmannosaminyltransferase</fullName>
    </alternativeName>
</protein>
<evidence type="ECO:0000313" key="7">
    <source>
        <dbReference type="Proteomes" id="UP000031938"/>
    </source>
</evidence>
<keyword evidence="7" id="KW-1185">Reference proteome</keyword>
<evidence type="ECO:0000256" key="1">
    <source>
        <dbReference type="ARBA" id="ARBA00022676"/>
    </source>
</evidence>
<dbReference type="CDD" id="cd06533">
    <property type="entry name" value="Glyco_transf_WecG_TagA"/>
    <property type="match status" value="1"/>
</dbReference>
<dbReference type="Pfam" id="PF03808">
    <property type="entry name" value="Glyco_tran_WecG"/>
    <property type="match status" value="1"/>
</dbReference>
<dbReference type="HAMAP" id="MF_02070">
    <property type="entry name" value="TagA_TarA"/>
    <property type="match status" value="1"/>
</dbReference>
<dbReference type="GO" id="GO:0071555">
    <property type="term" value="P:cell wall organization"/>
    <property type="evidence" value="ECO:0007669"/>
    <property type="project" value="UniProtKB-KW"/>
</dbReference>
<comment type="pathway">
    <text evidence="5">Cell wall biogenesis; teichoic acid biosynthesis.</text>
</comment>
<dbReference type="AlphaFoldDB" id="A0A0C2W181"/>
<reference evidence="6 7" key="1">
    <citation type="submission" date="2015-01" db="EMBL/GenBank/DDBJ databases">
        <title>Genome sequencing of Jeotgalibacillus soli.</title>
        <authorList>
            <person name="Goh K.M."/>
            <person name="Chan K.-G."/>
            <person name="Yaakop A.S."/>
            <person name="Ee R."/>
            <person name="Gan H.M."/>
            <person name="Chan C.S."/>
        </authorList>
    </citation>
    <scope>NUCLEOTIDE SEQUENCE [LARGE SCALE GENOMIC DNA]</scope>
    <source>
        <strain evidence="6 7">P9</strain>
    </source>
</reference>
<dbReference type="PATRIC" id="fig|889306.3.peg.1370"/>
<proteinExistence type="inferred from homology"/>
<dbReference type="RefSeq" id="WP_041087171.1">
    <property type="nucleotide sequence ID" value="NZ_JXRP01000009.1"/>
</dbReference>